<name>C8WZQ2_DESRD</name>
<accession>C8WZQ2</accession>
<evidence type="ECO:0000313" key="2">
    <source>
        <dbReference type="Proteomes" id="UP000001052"/>
    </source>
</evidence>
<dbReference type="OrthoDB" id="5465269at2"/>
<reference evidence="2" key="1">
    <citation type="submission" date="2009-09" db="EMBL/GenBank/DDBJ databases">
        <title>The complete chromosome of Desulfohalobium retbaense DSM 5692.</title>
        <authorList>
            <consortium name="US DOE Joint Genome Institute (JGI-PGF)"/>
            <person name="Lucas S."/>
            <person name="Copeland A."/>
            <person name="Lapidus A."/>
            <person name="Glavina del Rio T."/>
            <person name="Dalin E."/>
            <person name="Tice H."/>
            <person name="Bruce D."/>
            <person name="Goodwin L."/>
            <person name="Pitluck S."/>
            <person name="Kyrpides N."/>
            <person name="Mavromatis K."/>
            <person name="Ivanova N."/>
            <person name="Mikhailova N."/>
            <person name="Munk A.C."/>
            <person name="Brettin T."/>
            <person name="Detter J.C."/>
            <person name="Han C."/>
            <person name="Tapia R."/>
            <person name="Larimer F."/>
            <person name="Land M."/>
            <person name="Hauser L."/>
            <person name="Markowitz V."/>
            <person name="Cheng J.-F."/>
            <person name="Hugenholtz P."/>
            <person name="Woyke T."/>
            <person name="Wu D."/>
            <person name="Spring S."/>
            <person name="Klenk H.-P."/>
            <person name="Eisen J.A."/>
        </authorList>
    </citation>
    <scope>NUCLEOTIDE SEQUENCE [LARGE SCALE GENOMIC DNA]</scope>
    <source>
        <strain evidence="2">DSM 5692</strain>
    </source>
</reference>
<keyword evidence="2" id="KW-1185">Reference proteome</keyword>
<dbReference type="KEGG" id="drt:Dret_0225"/>
<reference evidence="1 2" key="2">
    <citation type="journal article" date="2010" name="Stand. Genomic Sci.">
        <title>Complete genome sequence of Desulfohalobium retbaense type strain (HR(100)).</title>
        <authorList>
            <person name="Spring S."/>
            <person name="Nolan M."/>
            <person name="Lapidus A."/>
            <person name="Glavina Del Rio T."/>
            <person name="Copeland A."/>
            <person name="Tice H."/>
            <person name="Cheng J.F."/>
            <person name="Lucas S."/>
            <person name="Land M."/>
            <person name="Chen F."/>
            <person name="Bruce D."/>
            <person name="Goodwin L."/>
            <person name="Pitluck S."/>
            <person name="Ivanova N."/>
            <person name="Mavromatis K."/>
            <person name="Mikhailova N."/>
            <person name="Pati A."/>
            <person name="Chen A."/>
            <person name="Palaniappan K."/>
            <person name="Hauser L."/>
            <person name="Chang Y.J."/>
            <person name="Jeffries C.D."/>
            <person name="Munk C."/>
            <person name="Kiss H."/>
            <person name="Chain P."/>
            <person name="Han C."/>
            <person name="Brettin T."/>
            <person name="Detter J.C."/>
            <person name="Schuler E."/>
            <person name="Goker M."/>
            <person name="Rohde M."/>
            <person name="Bristow J."/>
            <person name="Eisen J.A."/>
            <person name="Markowitz V."/>
            <person name="Hugenholtz P."/>
            <person name="Kyrpides N.C."/>
            <person name="Klenk H.P."/>
        </authorList>
    </citation>
    <scope>NUCLEOTIDE SEQUENCE [LARGE SCALE GENOMIC DNA]</scope>
    <source>
        <strain evidence="1 2">DSM 5692</strain>
    </source>
</reference>
<proteinExistence type="predicted"/>
<evidence type="ECO:0000313" key="1">
    <source>
        <dbReference type="EMBL" id="ACV67527.1"/>
    </source>
</evidence>
<dbReference type="STRING" id="485915.Dret_0225"/>
<protein>
    <submittedName>
        <fullName evidence="1">Uncharacterized protein</fullName>
    </submittedName>
</protein>
<dbReference type="AlphaFoldDB" id="C8WZQ2"/>
<organism evidence="1 2">
    <name type="scientific">Desulfohalobium retbaense (strain ATCC 49708 / DSM 5692 / JCM 16813 / HR100)</name>
    <dbReference type="NCBI Taxonomy" id="485915"/>
    <lineage>
        <taxon>Bacteria</taxon>
        <taxon>Pseudomonadati</taxon>
        <taxon>Thermodesulfobacteriota</taxon>
        <taxon>Desulfovibrionia</taxon>
        <taxon>Desulfovibrionales</taxon>
        <taxon>Desulfohalobiaceae</taxon>
        <taxon>Desulfohalobium</taxon>
    </lineage>
</organism>
<gene>
    <name evidence="1" type="ordered locus">Dret_0225</name>
</gene>
<sequence>MRHNYGHHQATTTMPFAGLGFDLNPVRQAAGLIAWKQWKGTEVQPFLWCAPESGRPAGYTLMLHLSREIRGQ</sequence>
<dbReference type="RefSeq" id="WP_015750686.1">
    <property type="nucleotide sequence ID" value="NC_013223.1"/>
</dbReference>
<dbReference type="Proteomes" id="UP000001052">
    <property type="component" value="Chromosome"/>
</dbReference>
<dbReference type="HOGENOM" id="CLU_2715840_0_0_7"/>
<dbReference type="EMBL" id="CP001734">
    <property type="protein sequence ID" value="ACV67527.1"/>
    <property type="molecule type" value="Genomic_DNA"/>
</dbReference>